<dbReference type="EMBL" id="KN846973">
    <property type="protein sequence ID" value="KIW78044.1"/>
    <property type="molecule type" value="Genomic_DNA"/>
</dbReference>
<evidence type="ECO:0000256" key="2">
    <source>
        <dbReference type="SAM" id="Phobius"/>
    </source>
</evidence>
<dbReference type="OrthoDB" id="4158898at2759"/>
<feature type="transmembrane region" description="Helical" evidence="2">
    <location>
        <begin position="160"/>
        <end position="184"/>
    </location>
</feature>
<feature type="transmembrane region" description="Helical" evidence="2">
    <location>
        <begin position="214"/>
        <end position="237"/>
    </location>
</feature>
<dbReference type="VEuPathDB" id="FungiDB:Z517_07877"/>
<name>A0A0D2H086_9EURO</name>
<evidence type="ECO:0000256" key="1">
    <source>
        <dbReference type="SAM" id="MobiDB-lite"/>
    </source>
</evidence>
<accession>A0A0D2H086</accession>
<evidence type="ECO:0000313" key="3">
    <source>
        <dbReference type="EMBL" id="KIW78044.1"/>
    </source>
</evidence>
<dbReference type="HOGENOM" id="CLU_1315264_0_0_1"/>
<dbReference type="GeneID" id="25307367"/>
<keyword evidence="4" id="KW-1185">Reference proteome</keyword>
<dbReference type="Proteomes" id="UP000053029">
    <property type="component" value="Unassembled WGS sequence"/>
</dbReference>
<sequence length="245" mass="27741">MSILDWLDDTKNPTLWIIAIYPLVIFLLGLVCQFRMTHLVENIPLAPDGAPKQTEESERPTPDDISMEYDLISSTSADSSMKKAKTAESIGTTVEQPEPRVPSPSEEPSRHQNVKHKPRTVSPHHHWEFVKGILLYCLQELLAHRVGVLVARQVQEKHHLLDILVGFLAMSVVTVMLLMSQAYLSNARFLTLRGYRTSQDVKFSSDRDGPLANFFAIAFLSLAVPWLRLLYGVYIWWSVRGKTGC</sequence>
<feature type="region of interest" description="Disordered" evidence="1">
    <location>
        <begin position="45"/>
        <end position="118"/>
    </location>
</feature>
<evidence type="ECO:0000313" key="4">
    <source>
        <dbReference type="Proteomes" id="UP000053029"/>
    </source>
</evidence>
<dbReference type="RefSeq" id="XP_013281852.1">
    <property type="nucleotide sequence ID" value="XM_013426398.1"/>
</dbReference>
<dbReference type="AlphaFoldDB" id="A0A0D2H086"/>
<protein>
    <submittedName>
        <fullName evidence="3">Uncharacterized protein</fullName>
    </submittedName>
</protein>
<reference evidence="3 4" key="1">
    <citation type="submission" date="2015-01" db="EMBL/GenBank/DDBJ databases">
        <title>The Genome Sequence of Fonsecaea pedrosoi CBS 271.37.</title>
        <authorList>
            <consortium name="The Broad Institute Genomics Platform"/>
            <person name="Cuomo C."/>
            <person name="de Hoog S."/>
            <person name="Gorbushina A."/>
            <person name="Stielow B."/>
            <person name="Teixiera M."/>
            <person name="Abouelleil A."/>
            <person name="Chapman S.B."/>
            <person name="Priest M."/>
            <person name="Young S.K."/>
            <person name="Wortman J."/>
            <person name="Nusbaum C."/>
            <person name="Birren B."/>
        </authorList>
    </citation>
    <scope>NUCLEOTIDE SEQUENCE [LARGE SCALE GENOMIC DNA]</scope>
    <source>
        <strain evidence="3 4">CBS 271.37</strain>
    </source>
</reference>
<feature type="compositionally biased region" description="Basic and acidic residues" evidence="1">
    <location>
        <begin position="53"/>
        <end position="62"/>
    </location>
</feature>
<keyword evidence="2" id="KW-0472">Membrane</keyword>
<gene>
    <name evidence="3" type="ORF">Z517_07877</name>
</gene>
<keyword evidence="2" id="KW-1133">Transmembrane helix</keyword>
<proteinExistence type="predicted"/>
<feature type="transmembrane region" description="Helical" evidence="2">
    <location>
        <begin position="15"/>
        <end position="34"/>
    </location>
</feature>
<organism evidence="3 4">
    <name type="scientific">Fonsecaea pedrosoi CBS 271.37</name>
    <dbReference type="NCBI Taxonomy" id="1442368"/>
    <lineage>
        <taxon>Eukaryota</taxon>
        <taxon>Fungi</taxon>
        <taxon>Dikarya</taxon>
        <taxon>Ascomycota</taxon>
        <taxon>Pezizomycotina</taxon>
        <taxon>Eurotiomycetes</taxon>
        <taxon>Chaetothyriomycetidae</taxon>
        <taxon>Chaetothyriales</taxon>
        <taxon>Herpotrichiellaceae</taxon>
        <taxon>Fonsecaea</taxon>
    </lineage>
</organism>
<keyword evidence="2" id="KW-0812">Transmembrane</keyword>